<dbReference type="PANTHER" id="PTHR30037">
    <property type="entry name" value="DNA-3-METHYLADENINE GLYCOSYLASE 1"/>
    <property type="match status" value="1"/>
</dbReference>
<dbReference type="Proteomes" id="UP000348942">
    <property type="component" value="Chromosome 1"/>
</dbReference>
<feature type="binding site" evidence="9">
    <location>
        <position position="179"/>
    </location>
    <ligand>
        <name>Zn(2+)</name>
        <dbReference type="ChEBI" id="CHEBI:29105"/>
    </ligand>
</feature>
<dbReference type="GO" id="GO:0008725">
    <property type="term" value="F:DNA-3-methyladenine glycosylase activity"/>
    <property type="evidence" value="ECO:0007669"/>
    <property type="project" value="UniProtKB-EC"/>
</dbReference>
<dbReference type="EMBL" id="CP045699">
    <property type="protein sequence ID" value="QGA64831.1"/>
    <property type="molecule type" value="Genomic_DNA"/>
</dbReference>
<feature type="binding site" evidence="9">
    <location>
        <position position="8"/>
    </location>
    <ligand>
        <name>Zn(2+)</name>
        <dbReference type="ChEBI" id="CHEBI:29105"/>
    </ligand>
</feature>
<sequence length="190" mass="21589">MTEQDSTCGWAMKHDNEREYHDKEWGVPVYDDTVLFEFICLEGAQAGLSWRTILNKRAGYTAAFEGFDIHTLAQYDEQRVPFIIENFDVVKHKAKIASVFSNARAAIALQQEFGSLSAALWQFVDGKPLQPARKSMDEVPAVTEESKAMSKFLKKRGFKFMGETICYAYMQAMGMVNDHVIDCPCYAKCK</sequence>
<dbReference type="AlphaFoldDB" id="A0A5Q0TDQ3"/>
<dbReference type="GO" id="GO:0046872">
    <property type="term" value="F:metal ion binding"/>
    <property type="evidence" value="ECO:0007669"/>
    <property type="project" value="UniProtKB-KW"/>
</dbReference>
<evidence type="ECO:0000313" key="11">
    <source>
        <dbReference type="Proteomes" id="UP000348942"/>
    </source>
</evidence>
<dbReference type="Gene3D" id="1.10.340.30">
    <property type="entry name" value="Hypothetical protein, domain 2"/>
    <property type="match status" value="1"/>
</dbReference>
<dbReference type="SUPFAM" id="SSF48150">
    <property type="entry name" value="DNA-glycosylase"/>
    <property type="match status" value="1"/>
</dbReference>
<dbReference type="FunFam" id="1.10.340.30:FF:000009">
    <property type="entry name" value="DNA-3-methyladenine glycosylase I"/>
    <property type="match status" value="1"/>
</dbReference>
<accession>A0A5Q0TDQ3</accession>
<keyword evidence="5" id="KW-0234">DNA repair</keyword>
<feature type="binding site" evidence="9">
    <location>
        <position position="21"/>
    </location>
    <ligand>
        <name>Zn(2+)</name>
        <dbReference type="ChEBI" id="CHEBI:29105"/>
    </ligand>
</feature>
<evidence type="ECO:0000313" key="10">
    <source>
        <dbReference type="EMBL" id="QGA64831.1"/>
    </source>
</evidence>
<evidence type="ECO:0000256" key="3">
    <source>
        <dbReference type="ARBA" id="ARBA00022801"/>
    </source>
</evidence>
<protein>
    <recommendedName>
        <fullName evidence="8">DNA-3-methyladenine glycosylase I</fullName>
        <ecNumber evidence="8">3.2.2.20</ecNumber>
    </recommendedName>
</protein>
<reference evidence="10 11" key="1">
    <citation type="submission" date="2019-10" db="EMBL/GenBank/DDBJ databases">
        <title>Vibrio sp. nov., isolated from Coralline algae surface.</title>
        <authorList>
            <person name="Geng Y."/>
            <person name="Zhang X."/>
        </authorList>
    </citation>
    <scope>NUCLEOTIDE SEQUENCE [LARGE SCALE GENOMIC DNA]</scope>
    <source>
        <strain evidence="10 11">SM1977</strain>
    </source>
</reference>
<evidence type="ECO:0000256" key="2">
    <source>
        <dbReference type="ARBA" id="ARBA00022763"/>
    </source>
</evidence>
<dbReference type="GO" id="GO:0006284">
    <property type="term" value="P:base-excision repair"/>
    <property type="evidence" value="ECO:0007669"/>
    <property type="project" value="InterPro"/>
</dbReference>
<evidence type="ECO:0000256" key="6">
    <source>
        <dbReference type="ARBA" id="ARBA00052558"/>
    </source>
</evidence>
<dbReference type="EC" id="3.2.2.20" evidence="8"/>
<evidence type="ECO:0000256" key="8">
    <source>
        <dbReference type="ARBA" id="ARBA00066766"/>
    </source>
</evidence>
<organism evidence="10 11">
    <name type="scientific">Vibrio algicola</name>
    <dbReference type="NCBI Taxonomy" id="2662262"/>
    <lineage>
        <taxon>Bacteria</taxon>
        <taxon>Pseudomonadati</taxon>
        <taxon>Pseudomonadota</taxon>
        <taxon>Gammaproteobacteria</taxon>
        <taxon>Vibrionales</taxon>
        <taxon>Vibrionaceae</taxon>
        <taxon>Vibrio</taxon>
    </lineage>
</organism>
<dbReference type="Pfam" id="PF03352">
    <property type="entry name" value="Adenine_glyco"/>
    <property type="match status" value="1"/>
</dbReference>
<keyword evidence="11" id="KW-1185">Reference proteome</keyword>
<proteinExistence type="predicted"/>
<evidence type="ECO:0000256" key="5">
    <source>
        <dbReference type="ARBA" id="ARBA00023204"/>
    </source>
</evidence>
<evidence type="ECO:0000256" key="1">
    <source>
        <dbReference type="ARBA" id="ARBA00022723"/>
    </source>
</evidence>
<comment type="catalytic activity">
    <reaction evidence="6">
        <text>Hydrolysis of alkylated DNA, releasing 3-methyladenine.</text>
        <dbReference type="EC" id="3.2.2.20"/>
    </reaction>
</comment>
<keyword evidence="2" id="KW-0227">DNA damage</keyword>
<keyword evidence="1 9" id="KW-0479">Metal-binding</keyword>
<evidence type="ECO:0000256" key="4">
    <source>
        <dbReference type="ARBA" id="ARBA00022833"/>
    </source>
</evidence>
<comment type="function">
    <text evidence="7">Hydrolysis of the deoxyribose N-glycosidic bond to excise 3-methyladenine from the damaged DNA polymer formed by alkylation lesions.</text>
</comment>
<dbReference type="InterPro" id="IPR052891">
    <property type="entry name" value="DNA-3mA_glycosylase"/>
</dbReference>
<dbReference type="InterPro" id="IPR005019">
    <property type="entry name" value="Adenine_glyco"/>
</dbReference>
<evidence type="ECO:0000256" key="7">
    <source>
        <dbReference type="ARBA" id="ARBA00057608"/>
    </source>
</evidence>
<dbReference type="RefSeq" id="WP_153446981.1">
    <property type="nucleotide sequence ID" value="NZ_CP045699.1"/>
</dbReference>
<dbReference type="InterPro" id="IPR011257">
    <property type="entry name" value="DNA_glycosylase"/>
</dbReference>
<dbReference type="PANTHER" id="PTHR30037:SF4">
    <property type="entry name" value="DNA-3-METHYLADENINE GLYCOSYLASE I"/>
    <property type="match status" value="1"/>
</dbReference>
<keyword evidence="3" id="KW-0378">Hydrolase</keyword>
<keyword evidence="4 9" id="KW-0862">Zinc</keyword>
<name>A0A5Q0TDQ3_9VIBR</name>
<gene>
    <name evidence="10" type="ORF">GFB47_05060</name>
</gene>
<evidence type="ECO:0000256" key="9">
    <source>
        <dbReference type="PIRSR" id="PIRSR605019-1"/>
    </source>
</evidence>
<feature type="binding site" evidence="9">
    <location>
        <position position="183"/>
    </location>
    <ligand>
        <name>Zn(2+)</name>
        <dbReference type="ChEBI" id="CHEBI:29105"/>
    </ligand>
</feature>